<name>A0A7Y6IUC6_9ACTN</name>
<proteinExistence type="predicted"/>
<dbReference type="PANTHER" id="PTHR45436:SF5">
    <property type="entry name" value="SENSOR HISTIDINE KINASE TRCS"/>
    <property type="match status" value="1"/>
</dbReference>
<dbReference type="RefSeq" id="WP_175603925.1">
    <property type="nucleotide sequence ID" value="NZ_JABWGO010000009.1"/>
</dbReference>
<dbReference type="Gene3D" id="3.30.565.10">
    <property type="entry name" value="Histidine kinase-like ATPase, C-terminal domain"/>
    <property type="match status" value="1"/>
</dbReference>
<keyword evidence="10" id="KW-0472">Membrane</keyword>
<keyword evidence="14" id="KW-1185">Reference proteome</keyword>
<keyword evidence="7 13" id="KW-0418">Kinase</keyword>
<comment type="subcellular location">
    <subcellularLocation>
        <location evidence="2">Cell membrane</location>
    </subcellularLocation>
</comment>
<dbReference type="InterPro" id="IPR003661">
    <property type="entry name" value="HisK_dim/P_dom"/>
</dbReference>
<dbReference type="InterPro" id="IPR036097">
    <property type="entry name" value="HisK_dim/P_sf"/>
</dbReference>
<evidence type="ECO:0000256" key="1">
    <source>
        <dbReference type="ARBA" id="ARBA00000085"/>
    </source>
</evidence>
<dbReference type="SUPFAM" id="SSF158472">
    <property type="entry name" value="HAMP domain-like"/>
    <property type="match status" value="1"/>
</dbReference>
<evidence type="ECO:0000256" key="7">
    <source>
        <dbReference type="ARBA" id="ARBA00022777"/>
    </source>
</evidence>
<dbReference type="Pfam" id="PF00512">
    <property type="entry name" value="HisKA"/>
    <property type="match status" value="1"/>
</dbReference>
<dbReference type="Gene3D" id="1.10.287.130">
    <property type="match status" value="1"/>
</dbReference>
<evidence type="ECO:0000259" key="11">
    <source>
        <dbReference type="PROSITE" id="PS50109"/>
    </source>
</evidence>
<reference evidence="13 14" key="1">
    <citation type="submission" date="2020-06" db="EMBL/GenBank/DDBJ databases">
        <authorList>
            <person name="Chanama M."/>
        </authorList>
    </citation>
    <scope>NUCLEOTIDE SEQUENCE [LARGE SCALE GENOMIC DNA]</scope>
    <source>
        <strain evidence="13 14">TBRC6557</strain>
    </source>
</reference>
<dbReference type="Gene3D" id="6.10.340.10">
    <property type="match status" value="1"/>
</dbReference>
<dbReference type="CDD" id="cd06225">
    <property type="entry name" value="HAMP"/>
    <property type="match status" value="1"/>
</dbReference>
<keyword evidence="5" id="KW-0808">Transferase</keyword>
<evidence type="ECO:0000256" key="10">
    <source>
        <dbReference type="ARBA" id="ARBA00023136"/>
    </source>
</evidence>
<keyword evidence="9" id="KW-0902">Two-component regulatory system</keyword>
<dbReference type="InterPro" id="IPR050428">
    <property type="entry name" value="TCS_sensor_his_kinase"/>
</dbReference>
<dbReference type="InterPro" id="IPR004358">
    <property type="entry name" value="Sig_transdc_His_kin-like_C"/>
</dbReference>
<keyword evidence="6" id="KW-0812">Transmembrane</keyword>
<dbReference type="SUPFAM" id="SSF47384">
    <property type="entry name" value="Homodimeric domain of signal transducing histidine kinase"/>
    <property type="match status" value="1"/>
</dbReference>
<evidence type="ECO:0000259" key="12">
    <source>
        <dbReference type="PROSITE" id="PS50885"/>
    </source>
</evidence>
<accession>A0A7Y6IUC6</accession>
<evidence type="ECO:0000256" key="4">
    <source>
        <dbReference type="ARBA" id="ARBA00022553"/>
    </source>
</evidence>
<dbReference type="SMART" id="SM00388">
    <property type="entry name" value="HisKA"/>
    <property type="match status" value="1"/>
</dbReference>
<dbReference type="GO" id="GO:0000155">
    <property type="term" value="F:phosphorelay sensor kinase activity"/>
    <property type="evidence" value="ECO:0007669"/>
    <property type="project" value="InterPro"/>
</dbReference>
<organism evidence="13 14">
    <name type="scientific">Nonomuraea rhodomycinica</name>
    <dbReference type="NCBI Taxonomy" id="1712872"/>
    <lineage>
        <taxon>Bacteria</taxon>
        <taxon>Bacillati</taxon>
        <taxon>Actinomycetota</taxon>
        <taxon>Actinomycetes</taxon>
        <taxon>Streptosporangiales</taxon>
        <taxon>Streptosporangiaceae</taxon>
        <taxon>Nonomuraea</taxon>
    </lineage>
</organism>
<evidence type="ECO:0000256" key="9">
    <source>
        <dbReference type="ARBA" id="ARBA00023012"/>
    </source>
</evidence>
<dbReference type="CDD" id="cd00075">
    <property type="entry name" value="HATPase"/>
    <property type="match status" value="1"/>
</dbReference>
<comment type="catalytic activity">
    <reaction evidence="1">
        <text>ATP + protein L-histidine = ADP + protein N-phospho-L-histidine.</text>
        <dbReference type="EC" id="2.7.13.3"/>
    </reaction>
</comment>
<dbReference type="Proteomes" id="UP000546126">
    <property type="component" value="Unassembled WGS sequence"/>
</dbReference>
<feature type="domain" description="Histidine kinase" evidence="11">
    <location>
        <begin position="344"/>
        <end position="526"/>
    </location>
</feature>
<dbReference type="Pfam" id="PF02518">
    <property type="entry name" value="HATPase_c"/>
    <property type="match status" value="1"/>
</dbReference>
<keyword evidence="8" id="KW-1133">Transmembrane helix</keyword>
<dbReference type="EC" id="2.7.13.3" evidence="3"/>
<dbReference type="PROSITE" id="PS50109">
    <property type="entry name" value="HIS_KIN"/>
    <property type="match status" value="1"/>
</dbReference>
<dbReference type="Pfam" id="PF00672">
    <property type="entry name" value="HAMP"/>
    <property type="match status" value="1"/>
</dbReference>
<sequence>MLPKGLPSRLSAGLSARLPAGLPARLPTRLSARLSAGLPAGLPAGLSAGLSSVRLRATAAATLVVALALGAAAAVLVVTLRGSLEASTDAEAARRAVAAAPMLIQSIEGIQAAPTTGAGPDGVAGTSRTMPEPARTVAVPPAETLAVPPAETVAVSPAETVAVSPAGHVAALVGRIQGTPAAPADGTTKASVVQGTELKPVGDPDVVLVDAAGKAAVDKGWAEPDQYAVAALKVDTKQGTSTVWARASRAGADEALQTLDSALLPGVPALLGVVAAMTWFSVSRALKPVAAIRAKMADITARDLHQRVPVPRSRDEIAALATTVNGTLDRLETAVGTHQRFVADAAHELRSPIATLRARLELAPPSELTREALADVERLQALAGDLLMLARLDAGEPVRTTSLDLGQVAFEESVRSGPAAEPKVVVDIEPDVVVRGSRGHLARLVTNLLDNARRHAETTVTVRVRPGDGVAVLEVLDDGPGIPPEHREAVFDRFTRLDEARARDDGGAGLGLPIARDIAGLHGGTLVAIDGGFRATLPAISPDGAALPAVSTDDRAALLTTT</sequence>
<dbReference type="SMART" id="SM00387">
    <property type="entry name" value="HATPase_c"/>
    <property type="match status" value="1"/>
</dbReference>
<dbReference type="SMART" id="SM00304">
    <property type="entry name" value="HAMP"/>
    <property type="match status" value="1"/>
</dbReference>
<dbReference type="PRINTS" id="PR00344">
    <property type="entry name" value="BCTRLSENSOR"/>
</dbReference>
<dbReference type="InterPro" id="IPR003594">
    <property type="entry name" value="HATPase_dom"/>
</dbReference>
<dbReference type="InterPro" id="IPR005467">
    <property type="entry name" value="His_kinase_dom"/>
</dbReference>
<dbReference type="SUPFAM" id="SSF55874">
    <property type="entry name" value="ATPase domain of HSP90 chaperone/DNA topoisomerase II/histidine kinase"/>
    <property type="match status" value="1"/>
</dbReference>
<evidence type="ECO:0000256" key="2">
    <source>
        <dbReference type="ARBA" id="ARBA00004236"/>
    </source>
</evidence>
<dbReference type="InterPro" id="IPR003660">
    <property type="entry name" value="HAMP_dom"/>
</dbReference>
<protein>
    <recommendedName>
        <fullName evidence="3">histidine kinase</fullName>
        <ecNumber evidence="3">2.7.13.3</ecNumber>
    </recommendedName>
</protein>
<evidence type="ECO:0000313" key="14">
    <source>
        <dbReference type="Proteomes" id="UP000546126"/>
    </source>
</evidence>
<evidence type="ECO:0000256" key="5">
    <source>
        <dbReference type="ARBA" id="ARBA00022679"/>
    </source>
</evidence>
<dbReference type="AlphaFoldDB" id="A0A7Y6IUC6"/>
<evidence type="ECO:0000256" key="8">
    <source>
        <dbReference type="ARBA" id="ARBA00022989"/>
    </source>
</evidence>
<dbReference type="PANTHER" id="PTHR45436">
    <property type="entry name" value="SENSOR HISTIDINE KINASE YKOH"/>
    <property type="match status" value="1"/>
</dbReference>
<dbReference type="InterPro" id="IPR036890">
    <property type="entry name" value="HATPase_C_sf"/>
</dbReference>
<evidence type="ECO:0000313" key="13">
    <source>
        <dbReference type="EMBL" id="NUW44410.1"/>
    </source>
</evidence>
<dbReference type="CDD" id="cd00082">
    <property type="entry name" value="HisKA"/>
    <property type="match status" value="1"/>
</dbReference>
<dbReference type="EMBL" id="JABWGO010000009">
    <property type="protein sequence ID" value="NUW44410.1"/>
    <property type="molecule type" value="Genomic_DNA"/>
</dbReference>
<dbReference type="GO" id="GO:0005886">
    <property type="term" value="C:plasma membrane"/>
    <property type="evidence" value="ECO:0007669"/>
    <property type="project" value="UniProtKB-SubCell"/>
</dbReference>
<keyword evidence="4" id="KW-0597">Phosphoprotein</keyword>
<evidence type="ECO:0000256" key="6">
    <source>
        <dbReference type="ARBA" id="ARBA00022692"/>
    </source>
</evidence>
<dbReference type="PROSITE" id="PS50885">
    <property type="entry name" value="HAMP"/>
    <property type="match status" value="1"/>
</dbReference>
<evidence type="ECO:0000256" key="3">
    <source>
        <dbReference type="ARBA" id="ARBA00012438"/>
    </source>
</evidence>
<feature type="domain" description="HAMP" evidence="12">
    <location>
        <begin position="283"/>
        <end position="336"/>
    </location>
</feature>
<comment type="caution">
    <text evidence="13">The sequence shown here is derived from an EMBL/GenBank/DDBJ whole genome shotgun (WGS) entry which is preliminary data.</text>
</comment>
<gene>
    <name evidence="13" type="ORF">HT134_30430</name>
</gene>